<evidence type="ECO:0000256" key="5">
    <source>
        <dbReference type="ARBA" id="ARBA00022679"/>
    </source>
</evidence>
<dbReference type="InterPro" id="IPR050122">
    <property type="entry name" value="RTK"/>
</dbReference>
<dbReference type="SUPFAM" id="SSF103575">
    <property type="entry name" value="Plexin repeat"/>
    <property type="match status" value="1"/>
</dbReference>
<reference evidence="26 27" key="1">
    <citation type="submission" date="2019-04" db="EMBL/GenBank/DDBJ databases">
        <authorList>
            <consortium name="Wellcome Sanger Institute Data Sharing"/>
        </authorList>
    </citation>
    <scope>NUCLEOTIDE SEQUENCE [LARGE SCALE GENOMIC DNA]</scope>
</reference>
<evidence type="ECO:0000259" key="25">
    <source>
        <dbReference type="PROSITE" id="PS51004"/>
    </source>
</evidence>
<dbReference type="InterPro" id="IPR014756">
    <property type="entry name" value="Ig_E-set"/>
</dbReference>
<dbReference type="Gene3D" id="3.30.200.20">
    <property type="entry name" value="Phosphorylase Kinase, domain 1"/>
    <property type="match status" value="1"/>
</dbReference>
<dbReference type="FunFam" id="3.30.1680.10:FF:000006">
    <property type="entry name" value="Macrophage-stimulating 1 receptor b"/>
    <property type="match status" value="1"/>
</dbReference>
<dbReference type="SMART" id="SM00423">
    <property type="entry name" value="PSI"/>
    <property type="match status" value="1"/>
</dbReference>
<dbReference type="Gene3D" id="2.60.40.10">
    <property type="entry name" value="Immunoglobulins"/>
    <property type="match status" value="1"/>
</dbReference>
<comment type="caution">
    <text evidence="20">Lacks conserved residue(s) required for the propagation of feature annotation.</text>
</comment>
<keyword evidence="14 22" id="KW-0472">Membrane</keyword>
<dbReference type="Gene3D" id="3.30.1680.10">
    <property type="entry name" value="ligand-binding face of the semaphorins, domain 2"/>
    <property type="match status" value="1"/>
</dbReference>
<dbReference type="Pfam" id="PF01437">
    <property type="entry name" value="PSI"/>
    <property type="match status" value="1"/>
</dbReference>
<comment type="catalytic activity">
    <reaction evidence="19">
        <text>L-tyrosyl-[protein] + ATP = O-phospho-L-tyrosyl-[protein] + ADP + H(+)</text>
        <dbReference type="Rhea" id="RHEA:10596"/>
        <dbReference type="Rhea" id="RHEA-COMP:10136"/>
        <dbReference type="Rhea" id="RHEA-COMP:20101"/>
        <dbReference type="ChEBI" id="CHEBI:15378"/>
        <dbReference type="ChEBI" id="CHEBI:30616"/>
        <dbReference type="ChEBI" id="CHEBI:46858"/>
        <dbReference type="ChEBI" id="CHEBI:61978"/>
        <dbReference type="ChEBI" id="CHEBI:456216"/>
        <dbReference type="EC" id="2.7.10.1"/>
    </reaction>
</comment>
<keyword evidence="17" id="KW-0675">Receptor</keyword>
<dbReference type="PROSITE" id="PS51257">
    <property type="entry name" value="PROKAR_LIPOPROTEIN"/>
    <property type="match status" value="1"/>
</dbReference>
<dbReference type="GO" id="GO:0005886">
    <property type="term" value="C:plasma membrane"/>
    <property type="evidence" value="ECO:0007669"/>
    <property type="project" value="TreeGrafter"/>
</dbReference>
<evidence type="ECO:0000256" key="23">
    <source>
        <dbReference type="SAM" id="SignalP"/>
    </source>
</evidence>
<evidence type="ECO:0000256" key="6">
    <source>
        <dbReference type="ARBA" id="ARBA00022692"/>
    </source>
</evidence>
<feature type="binding site" evidence="21">
    <location>
        <position position="701"/>
    </location>
    <ligand>
        <name>ATP</name>
        <dbReference type="ChEBI" id="CHEBI:30616"/>
    </ligand>
</feature>
<dbReference type="InterPro" id="IPR036352">
    <property type="entry name" value="Semap_dom_sf"/>
</dbReference>
<dbReference type="PRINTS" id="PR00109">
    <property type="entry name" value="TYRKINASE"/>
</dbReference>
<comment type="subcellular location">
    <subcellularLocation>
        <location evidence="1">Membrane</location>
        <topology evidence="1">Single-pass type I membrane protein</topology>
    </subcellularLocation>
</comment>
<evidence type="ECO:0000256" key="13">
    <source>
        <dbReference type="ARBA" id="ARBA00022989"/>
    </source>
</evidence>
<dbReference type="PANTHER" id="PTHR24416:SF564">
    <property type="entry name" value="MACROPHAGE-STIMULATING PROTEIN RECEPTOR"/>
    <property type="match status" value="1"/>
</dbReference>
<dbReference type="InterPro" id="IPR015943">
    <property type="entry name" value="WD40/YVTN_repeat-like_dom_sf"/>
</dbReference>
<keyword evidence="8" id="KW-0677">Repeat</keyword>
<dbReference type="Pfam" id="PF01403">
    <property type="entry name" value="Sema"/>
    <property type="match status" value="1"/>
</dbReference>
<dbReference type="FunFam" id="3.30.200.20:FF:000188">
    <property type="entry name" value="Hepatocyte growth factor receptor"/>
    <property type="match status" value="1"/>
</dbReference>
<dbReference type="GeneTree" id="ENSGT00940000157842"/>
<keyword evidence="7 23" id="KW-0732">Signal</keyword>
<dbReference type="GO" id="GO:0007411">
    <property type="term" value="P:axon guidance"/>
    <property type="evidence" value="ECO:0007669"/>
    <property type="project" value="UniProtKB-ARBA"/>
</dbReference>
<dbReference type="PROSITE" id="PS51004">
    <property type="entry name" value="SEMA"/>
    <property type="match status" value="1"/>
</dbReference>
<dbReference type="InterPro" id="IPR013783">
    <property type="entry name" value="Ig-like_fold"/>
</dbReference>
<evidence type="ECO:0000256" key="3">
    <source>
        <dbReference type="ARBA" id="ARBA00011902"/>
    </source>
</evidence>
<evidence type="ECO:0000313" key="26">
    <source>
        <dbReference type="Ensembl" id="ENSSFOP00015039683.1"/>
    </source>
</evidence>
<keyword evidence="9 21" id="KW-0547">Nucleotide-binding</keyword>
<proteinExistence type="inferred from homology"/>
<dbReference type="InterPro" id="IPR001245">
    <property type="entry name" value="Ser-Thr/Tyr_kinase_cat_dom"/>
</dbReference>
<dbReference type="Gene3D" id="1.10.510.10">
    <property type="entry name" value="Transferase(Phosphotransferase) domain 1"/>
    <property type="match status" value="1"/>
</dbReference>
<dbReference type="FunFam" id="1.10.510.10:FF:000093">
    <property type="entry name" value="Hepatocyte growth factor receptor"/>
    <property type="match status" value="1"/>
</dbReference>
<evidence type="ECO:0000256" key="2">
    <source>
        <dbReference type="ARBA" id="ARBA00010297"/>
    </source>
</evidence>
<evidence type="ECO:0000256" key="12">
    <source>
        <dbReference type="ARBA" id="ARBA00022843"/>
    </source>
</evidence>
<dbReference type="GO" id="GO:0005524">
    <property type="term" value="F:ATP binding"/>
    <property type="evidence" value="ECO:0007669"/>
    <property type="project" value="UniProtKB-UniRule"/>
</dbReference>
<evidence type="ECO:0000256" key="8">
    <source>
        <dbReference type="ARBA" id="ARBA00022737"/>
    </source>
</evidence>
<dbReference type="EC" id="2.7.10.1" evidence="3"/>
<dbReference type="Gene3D" id="2.130.10.10">
    <property type="entry name" value="YVTN repeat-like/Quinoprotein amine dehydrogenase"/>
    <property type="match status" value="1"/>
</dbReference>
<evidence type="ECO:0000256" key="18">
    <source>
        <dbReference type="ARBA" id="ARBA00023180"/>
    </source>
</evidence>
<feature type="domain" description="Sema" evidence="25">
    <location>
        <begin position="27"/>
        <end position="514"/>
    </location>
</feature>
<keyword evidence="15" id="KW-0829">Tyrosine-protein kinase</keyword>
<dbReference type="InterPro" id="IPR020635">
    <property type="entry name" value="Tyr_kinase_cat_dom"/>
</dbReference>
<feature type="transmembrane region" description="Helical" evidence="22">
    <location>
        <begin position="465"/>
        <end position="485"/>
    </location>
</feature>
<keyword evidence="4" id="KW-0597">Phosphoprotein</keyword>
<dbReference type="GO" id="GO:0016477">
    <property type="term" value="P:cell migration"/>
    <property type="evidence" value="ECO:0007669"/>
    <property type="project" value="TreeGrafter"/>
</dbReference>
<evidence type="ECO:0000256" key="7">
    <source>
        <dbReference type="ARBA" id="ARBA00022729"/>
    </source>
</evidence>
<feature type="chain" id="PRO_5034980174" description="receptor protein-tyrosine kinase" evidence="23">
    <location>
        <begin position="26"/>
        <end position="979"/>
    </location>
</feature>
<evidence type="ECO:0000256" key="17">
    <source>
        <dbReference type="ARBA" id="ARBA00023170"/>
    </source>
</evidence>
<dbReference type="InterPro" id="IPR017441">
    <property type="entry name" value="Protein_kinase_ATP_BS"/>
</dbReference>
<dbReference type="GO" id="GO:0004714">
    <property type="term" value="F:transmembrane receptor protein tyrosine kinase activity"/>
    <property type="evidence" value="ECO:0007669"/>
    <property type="project" value="UniProtKB-EC"/>
</dbReference>
<feature type="transmembrane region" description="Helical" evidence="22">
    <location>
        <begin position="425"/>
        <end position="444"/>
    </location>
</feature>
<dbReference type="SUPFAM" id="SSF81296">
    <property type="entry name" value="E set domains"/>
    <property type="match status" value="1"/>
</dbReference>
<evidence type="ECO:0000256" key="1">
    <source>
        <dbReference type="ARBA" id="ARBA00004479"/>
    </source>
</evidence>
<protein>
    <recommendedName>
        <fullName evidence="3">receptor protein-tyrosine kinase</fullName>
        <ecNumber evidence="3">2.7.10.1</ecNumber>
    </recommendedName>
</protein>
<keyword evidence="13 22" id="KW-1133">Transmembrane helix</keyword>
<accession>A0A8C9SVY3</accession>
<evidence type="ECO:0000256" key="9">
    <source>
        <dbReference type="ARBA" id="ARBA00022741"/>
    </source>
</evidence>
<keyword evidence="12" id="KW-0832">Ubl conjugation</keyword>
<keyword evidence="18" id="KW-0325">Glycoprotein</keyword>
<dbReference type="PROSITE" id="PS00107">
    <property type="entry name" value="PROTEIN_KINASE_ATP"/>
    <property type="match status" value="1"/>
</dbReference>
<dbReference type="SUPFAM" id="SSF101912">
    <property type="entry name" value="Sema domain"/>
    <property type="match status" value="1"/>
</dbReference>
<evidence type="ECO:0000256" key="21">
    <source>
        <dbReference type="PROSITE-ProRule" id="PRU10141"/>
    </source>
</evidence>
<dbReference type="AlphaFoldDB" id="A0A8C9SVY3"/>
<gene>
    <name evidence="26" type="primary">mst1ra</name>
</gene>
<keyword evidence="6 22" id="KW-0812">Transmembrane</keyword>
<evidence type="ECO:0000256" key="10">
    <source>
        <dbReference type="ARBA" id="ARBA00022777"/>
    </source>
</evidence>
<feature type="domain" description="Protein kinase" evidence="24">
    <location>
        <begin position="669"/>
        <end position="932"/>
    </location>
</feature>
<evidence type="ECO:0000259" key="24">
    <source>
        <dbReference type="PROSITE" id="PS50011"/>
    </source>
</evidence>
<dbReference type="PROSITE" id="PS50011">
    <property type="entry name" value="PROTEIN_KINASE_DOM"/>
    <property type="match status" value="1"/>
</dbReference>
<keyword evidence="5" id="KW-0808">Transferase</keyword>
<sequence>MKMLYRAMLLETCMWMLTFVGLGLGACSTMKSMAVDFTVTYPIPYFKAEGSIQNIVAHPFFQEVYVASRNRIEAINSSLIKTWELYTGPVRSIGDSDINLNVSEDTDNQVLLIDPQEEPPHLYSCGSSQHGVCHSYELQVDRQPPAISNYLFRKESNSADLCLDCIASPLGTKVTIVQDGHTSYFYVAATIDEQIAKRYGRQSISVRRPLATKDGFEQPVPGLSVLPALLNSYRIDYIYTFTTEQFVYFVSVQRETPEQKLSPFQTRLGRLPRSDLEIWMYREIVLECGFKRKRRKRSRGDRDILYNTIQAAHFAKAGKELAGELGIEASDDVLYGVFAVASASGEVYNESALCAFPINSVNKAIEAGVEACCQLGTKRLSRGLCHFQSCRNCPHESLENNTACKDQPTMVSMPFSRLDFFDGQMQNVLLTSLLVTTIGTKTVAHMGTKDGRLLQVVLRRSKVILTVYLSPWVSLLLTFLFFALYPLQMFSVPPKGPGCRHFLSCSHCLSSPKFMGCGWCSGTCSWEGECGLEWRNTSCSPVITDFFPKLAPPNGTTEVTLCGWEFQSTSQTISPATHQVTLGETVCEKILYTNSNPLHHLSPEMFLELFLNPSSIIASGSLSGMSQTNSWDTSLIPLMRREMISISSLRPELLEEVKDVLIPEKALSVHYHQIIGRGHFGTVYHGSFTDENNQIIHCAVKSLNRITDMEEVEQFLKEGILMKAFHHTNVLSLLGILMPQEGLPLVVLPFMKHGDLRQFIRCEKRNPTVKDLIGFGLQVAKGMEYLAQKKFVHRDLAARNCMLDESYTVKVADFGMARDVFGKEYYSVHDHKKAKLPVKWIAVESLQTQKFTTKSDVWSFGVLMWELLTRGASPYPDIDPYDIIPYLCKGRRLLQPEFCPDPMYAVMVQCWDPVPERRPTFASLVSDISNILDGLEGEHYISLKVTYVNLDVPHPYPAFTDSSHTCDSPTTDSLCSNPM</sequence>
<keyword evidence="11 21" id="KW-0067">ATP-binding</keyword>
<dbReference type="Pfam" id="PF01833">
    <property type="entry name" value="TIG"/>
    <property type="match status" value="1"/>
</dbReference>
<evidence type="ECO:0000313" key="27">
    <source>
        <dbReference type="Proteomes" id="UP000694397"/>
    </source>
</evidence>
<reference evidence="26" key="3">
    <citation type="submission" date="2025-09" db="UniProtKB">
        <authorList>
            <consortium name="Ensembl"/>
        </authorList>
    </citation>
    <scope>IDENTIFICATION</scope>
</reference>
<dbReference type="GO" id="GO:0007169">
    <property type="term" value="P:cell surface receptor protein tyrosine kinase signaling pathway"/>
    <property type="evidence" value="ECO:0007669"/>
    <property type="project" value="TreeGrafter"/>
</dbReference>
<dbReference type="Pfam" id="PF07714">
    <property type="entry name" value="PK_Tyr_Ser-Thr"/>
    <property type="match status" value="1"/>
</dbReference>
<dbReference type="PANTHER" id="PTHR24416">
    <property type="entry name" value="TYROSINE-PROTEIN KINASE RECEPTOR"/>
    <property type="match status" value="1"/>
</dbReference>
<dbReference type="GO" id="GO:0043235">
    <property type="term" value="C:receptor complex"/>
    <property type="evidence" value="ECO:0007669"/>
    <property type="project" value="TreeGrafter"/>
</dbReference>
<dbReference type="Proteomes" id="UP000694397">
    <property type="component" value="Chromosome 2"/>
</dbReference>
<evidence type="ECO:0000256" key="20">
    <source>
        <dbReference type="PROSITE-ProRule" id="PRU00352"/>
    </source>
</evidence>
<evidence type="ECO:0000256" key="11">
    <source>
        <dbReference type="ARBA" id="ARBA00022840"/>
    </source>
</evidence>
<keyword evidence="27" id="KW-1185">Reference proteome</keyword>
<dbReference type="InterPro" id="IPR008266">
    <property type="entry name" value="Tyr_kinase_AS"/>
</dbReference>
<evidence type="ECO:0000256" key="16">
    <source>
        <dbReference type="ARBA" id="ARBA00023157"/>
    </source>
</evidence>
<keyword evidence="16" id="KW-1015">Disulfide bond</keyword>
<evidence type="ECO:0000256" key="14">
    <source>
        <dbReference type="ARBA" id="ARBA00023136"/>
    </source>
</evidence>
<dbReference type="PROSITE" id="PS00109">
    <property type="entry name" value="PROTEIN_KINASE_TYR"/>
    <property type="match status" value="1"/>
</dbReference>
<dbReference type="InterPro" id="IPR001627">
    <property type="entry name" value="Semap_dom"/>
</dbReference>
<dbReference type="GO" id="GO:0006909">
    <property type="term" value="P:phagocytosis"/>
    <property type="evidence" value="ECO:0007669"/>
    <property type="project" value="TreeGrafter"/>
</dbReference>
<dbReference type="SMART" id="SM00630">
    <property type="entry name" value="Sema"/>
    <property type="match status" value="1"/>
</dbReference>
<reference evidence="26" key="2">
    <citation type="submission" date="2025-08" db="UniProtKB">
        <authorList>
            <consortium name="Ensembl"/>
        </authorList>
    </citation>
    <scope>IDENTIFICATION</scope>
</reference>
<dbReference type="InterPro" id="IPR002909">
    <property type="entry name" value="IPT_dom"/>
</dbReference>
<name>A0A8C9SVY3_SCLFO</name>
<feature type="signal peptide" evidence="23">
    <location>
        <begin position="1"/>
        <end position="25"/>
    </location>
</feature>
<dbReference type="SMART" id="SM00219">
    <property type="entry name" value="TyrKc"/>
    <property type="match status" value="1"/>
</dbReference>
<organism evidence="26 27">
    <name type="scientific">Scleropages formosus</name>
    <name type="common">Asian bonytongue</name>
    <name type="synonym">Osteoglossum formosum</name>
    <dbReference type="NCBI Taxonomy" id="113540"/>
    <lineage>
        <taxon>Eukaryota</taxon>
        <taxon>Metazoa</taxon>
        <taxon>Chordata</taxon>
        <taxon>Craniata</taxon>
        <taxon>Vertebrata</taxon>
        <taxon>Euteleostomi</taxon>
        <taxon>Actinopterygii</taxon>
        <taxon>Neopterygii</taxon>
        <taxon>Teleostei</taxon>
        <taxon>Osteoglossocephala</taxon>
        <taxon>Osteoglossomorpha</taxon>
        <taxon>Osteoglossiformes</taxon>
        <taxon>Osteoglossidae</taxon>
        <taxon>Scleropages</taxon>
    </lineage>
</organism>
<dbReference type="InterPro" id="IPR002165">
    <property type="entry name" value="Plexin_repeat"/>
</dbReference>
<keyword evidence="10" id="KW-0418">Kinase</keyword>
<comment type="similarity">
    <text evidence="2">Belongs to the plexin family.</text>
</comment>
<evidence type="ECO:0000256" key="22">
    <source>
        <dbReference type="SAM" id="Phobius"/>
    </source>
</evidence>
<dbReference type="InterPro" id="IPR000719">
    <property type="entry name" value="Prot_kinase_dom"/>
</dbReference>
<evidence type="ECO:0000256" key="19">
    <source>
        <dbReference type="ARBA" id="ARBA00051243"/>
    </source>
</evidence>
<dbReference type="Ensembl" id="ENSSFOT00015045843.1">
    <property type="protein sequence ID" value="ENSSFOP00015039683.1"/>
    <property type="gene ID" value="ENSSFOG00015019189.2"/>
</dbReference>
<dbReference type="CDD" id="cd05058">
    <property type="entry name" value="PTKc_Met_Ron"/>
    <property type="match status" value="1"/>
</dbReference>
<dbReference type="SUPFAM" id="SSF56112">
    <property type="entry name" value="Protein kinase-like (PK-like)"/>
    <property type="match status" value="1"/>
</dbReference>
<evidence type="ECO:0000256" key="15">
    <source>
        <dbReference type="ARBA" id="ARBA00023137"/>
    </source>
</evidence>
<evidence type="ECO:0000256" key="4">
    <source>
        <dbReference type="ARBA" id="ARBA00022553"/>
    </source>
</evidence>
<dbReference type="InterPro" id="IPR016201">
    <property type="entry name" value="PSI"/>
</dbReference>
<dbReference type="InterPro" id="IPR011009">
    <property type="entry name" value="Kinase-like_dom_sf"/>
</dbReference>